<keyword evidence="1" id="KW-0732">Signal</keyword>
<dbReference type="Proteomes" id="UP000012960">
    <property type="component" value="Unplaced"/>
</dbReference>
<dbReference type="PANTHER" id="PTHR36313:SF1">
    <property type="entry name" value="PROTEIN GOLVEN 11-RELATED"/>
    <property type="match status" value="1"/>
</dbReference>
<dbReference type="Gramene" id="Ma04_t09520.1">
    <property type="protein sequence ID" value="Ma04_p09520.1"/>
    <property type="gene ID" value="Ma04_g09520"/>
</dbReference>
<sequence>MVHLRSTRIAIVLLLSLIALEDYAALARRDIAAYCKSHEELGGETTTIVGTSREKWLRGRMMVVEEVKAARSTANTGADHLVSQCGNGGDGIMRSGCGLKHRSRPVRVHYAGLVPFSSDYSAPRKHPPKNN</sequence>
<protein>
    <submittedName>
        <fullName evidence="2">(wild Malaysian banana) hypothetical protein</fullName>
    </submittedName>
</protein>
<reference evidence="3" key="2">
    <citation type="submission" date="2021-05" db="UniProtKB">
        <authorList>
            <consortium name="EnsemblPlants"/>
        </authorList>
    </citation>
    <scope>IDENTIFICATION</scope>
    <source>
        <strain evidence="3">subsp. malaccensis</strain>
    </source>
</reference>
<evidence type="ECO:0000313" key="2">
    <source>
        <dbReference type="EMBL" id="CAG1841678.1"/>
    </source>
</evidence>
<name>A0A804IMV6_MUSAM</name>
<dbReference type="GO" id="GO:0008083">
    <property type="term" value="F:growth factor activity"/>
    <property type="evidence" value="ECO:0007669"/>
    <property type="project" value="InterPro"/>
</dbReference>
<accession>A0A804IMV6</accession>
<gene>
    <name evidence="2" type="ORF">GSMUA_114730.1</name>
</gene>
<evidence type="ECO:0000313" key="3">
    <source>
        <dbReference type="EnsemblPlants" id="Ma04_p09520.1"/>
    </source>
</evidence>
<dbReference type="InParanoid" id="A0A804IMV6"/>
<dbReference type="FunCoup" id="A0A804IMV6">
    <property type="interactions" value="4"/>
</dbReference>
<evidence type="ECO:0000313" key="4">
    <source>
        <dbReference type="Proteomes" id="UP000012960"/>
    </source>
</evidence>
<reference evidence="2" key="1">
    <citation type="submission" date="2021-03" db="EMBL/GenBank/DDBJ databases">
        <authorList>
            <consortium name="Genoscope - CEA"/>
            <person name="William W."/>
        </authorList>
    </citation>
    <scope>NUCLEOTIDE SEQUENCE</scope>
    <source>
        <strain evidence="2">Doubled-haploid Pahang</strain>
    </source>
</reference>
<dbReference type="EMBL" id="HG996469">
    <property type="protein sequence ID" value="CAG1841678.1"/>
    <property type="molecule type" value="Genomic_DNA"/>
</dbReference>
<keyword evidence="4" id="KW-1185">Reference proteome</keyword>
<feature type="signal peptide" evidence="1">
    <location>
        <begin position="1"/>
        <end position="27"/>
    </location>
</feature>
<dbReference type="AlphaFoldDB" id="A0A804IMV6"/>
<dbReference type="EnsemblPlants" id="Ma04_t09520.1">
    <property type="protein sequence ID" value="Ma04_p09520.1"/>
    <property type="gene ID" value="Ma04_g09520"/>
</dbReference>
<dbReference type="PANTHER" id="PTHR36313">
    <property type="entry name" value="ROOT MERISTEM GROWTH FACTOR 2"/>
    <property type="match status" value="1"/>
</dbReference>
<dbReference type="InterPro" id="IPR038804">
    <property type="entry name" value="RGF3"/>
</dbReference>
<feature type="chain" id="PRO_5033611364" evidence="1">
    <location>
        <begin position="28"/>
        <end position="131"/>
    </location>
</feature>
<dbReference type="GO" id="GO:0010082">
    <property type="term" value="P:regulation of root meristem growth"/>
    <property type="evidence" value="ECO:0007669"/>
    <property type="project" value="InterPro"/>
</dbReference>
<organism evidence="3 4">
    <name type="scientific">Musa acuminata subsp. malaccensis</name>
    <name type="common">Wild banana</name>
    <name type="synonym">Musa malaccensis</name>
    <dbReference type="NCBI Taxonomy" id="214687"/>
    <lineage>
        <taxon>Eukaryota</taxon>
        <taxon>Viridiplantae</taxon>
        <taxon>Streptophyta</taxon>
        <taxon>Embryophyta</taxon>
        <taxon>Tracheophyta</taxon>
        <taxon>Spermatophyta</taxon>
        <taxon>Magnoliopsida</taxon>
        <taxon>Liliopsida</taxon>
        <taxon>Zingiberales</taxon>
        <taxon>Musaceae</taxon>
        <taxon>Musa</taxon>
    </lineage>
</organism>
<proteinExistence type="predicted"/>
<evidence type="ECO:0000256" key="1">
    <source>
        <dbReference type="SAM" id="SignalP"/>
    </source>
</evidence>